<dbReference type="EMBL" id="BOMM01000001">
    <property type="protein sequence ID" value="GIE08601.1"/>
    <property type="molecule type" value="Genomic_DNA"/>
</dbReference>
<evidence type="ECO:0000313" key="2">
    <source>
        <dbReference type="Proteomes" id="UP000598174"/>
    </source>
</evidence>
<dbReference type="Proteomes" id="UP000598174">
    <property type="component" value="Unassembled WGS sequence"/>
</dbReference>
<accession>A0A919J113</accession>
<dbReference type="AlphaFoldDB" id="A0A919J113"/>
<gene>
    <name evidence="1" type="ORF">Afe05nite_04410</name>
</gene>
<evidence type="ECO:0000313" key="1">
    <source>
        <dbReference type="EMBL" id="GIE08601.1"/>
    </source>
</evidence>
<keyword evidence="2" id="KW-1185">Reference proteome</keyword>
<comment type="caution">
    <text evidence="1">The sequence shown here is derived from an EMBL/GenBank/DDBJ whole genome shotgun (WGS) entry which is preliminary data.</text>
</comment>
<reference evidence="1" key="1">
    <citation type="submission" date="2021-01" db="EMBL/GenBank/DDBJ databases">
        <title>Whole genome shotgun sequence of Actinoplanes ferrugineus NBRC 15555.</title>
        <authorList>
            <person name="Komaki H."/>
            <person name="Tamura T."/>
        </authorList>
    </citation>
    <scope>NUCLEOTIDE SEQUENCE</scope>
    <source>
        <strain evidence="1">NBRC 15555</strain>
    </source>
</reference>
<protein>
    <submittedName>
        <fullName evidence="1">Uncharacterized protein</fullName>
    </submittedName>
</protein>
<proteinExistence type="predicted"/>
<sequence>MCVDGPTNGYELRAVRGEPAVELAGQGLGTGQRPGPLRWDLVSRPLQSSSHVGFRIALEGLPGFRNARQLRPTLVTLCNVIPVHTVSRRVTNALIRTLADDPHLLQRVTL</sequence>
<organism evidence="1 2">
    <name type="scientific">Paractinoplanes ferrugineus</name>
    <dbReference type="NCBI Taxonomy" id="113564"/>
    <lineage>
        <taxon>Bacteria</taxon>
        <taxon>Bacillati</taxon>
        <taxon>Actinomycetota</taxon>
        <taxon>Actinomycetes</taxon>
        <taxon>Micromonosporales</taxon>
        <taxon>Micromonosporaceae</taxon>
        <taxon>Paractinoplanes</taxon>
    </lineage>
</organism>
<name>A0A919J113_9ACTN</name>